<dbReference type="Gene3D" id="2.60.40.10">
    <property type="entry name" value="Immunoglobulins"/>
    <property type="match status" value="1"/>
</dbReference>
<comment type="caution">
    <text evidence="2">The sequence shown here is derived from an EMBL/GenBank/DDBJ whole genome shotgun (WGS) entry which is preliminary data.</text>
</comment>
<evidence type="ECO:0000259" key="1">
    <source>
        <dbReference type="PROSITE" id="PS50835"/>
    </source>
</evidence>
<dbReference type="EMBL" id="CAJOBB010003518">
    <property type="protein sequence ID" value="CAF4044923.1"/>
    <property type="molecule type" value="Genomic_DNA"/>
</dbReference>
<dbReference type="InterPro" id="IPR036179">
    <property type="entry name" value="Ig-like_dom_sf"/>
</dbReference>
<organism evidence="2 3">
    <name type="scientific">Adineta steineri</name>
    <dbReference type="NCBI Taxonomy" id="433720"/>
    <lineage>
        <taxon>Eukaryota</taxon>
        <taxon>Metazoa</taxon>
        <taxon>Spiralia</taxon>
        <taxon>Gnathifera</taxon>
        <taxon>Rotifera</taxon>
        <taxon>Eurotatoria</taxon>
        <taxon>Bdelloidea</taxon>
        <taxon>Adinetida</taxon>
        <taxon>Adinetidae</taxon>
        <taxon>Adineta</taxon>
    </lineage>
</organism>
<reference evidence="2" key="1">
    <citation type="submission" date="2021-02" db="EMBL/GenBank/DDBJ databases">
        <authorList>
            <person name="Nowell W R."/>
        </authorList>
    </citation>
    <scope>NUCLEOTIDE SEQUENCE</scope>
</reference>
<dbReference type="InterPro" id="IPR013783">
    <property type="entry name" value="Ig-like_fold"/>
</dbReference>
<dbReference type="InterPro" id="IPR013098">
    <property type="entry name" value="Ig_I-set"/>
</dbReference>
<feature type="non-terminal residue" evidence="2">
    <location>
        <position position="42"/>
    </location>
</feature>
<accession>A0A819RRB4</accession>
<protein>
    <recommendedName>
        <fullName evidence="1">Ig-like domain-containing protein</fullName>
    </recommendedName>
</protein>
<evidence type="ECO:0000313" key="2">
    <source>
        <dbReference type="EMBL" id="CAF4044923.1"/>
    </source>
</evidence>
<dbReference type="InterPro" id="IPR007110">
    <property type="entry name" value="Ig-like_dom"/>
</dbReference>
<name>A0A819RRB4_9BILA</name>
<dbReference type="AlphaFoldDB" id="A0A819RRB4"/>
<proteinExistence type="predicted"/>
<dbReference type="Pfam" id="PF07679">
    <property type="entry name" value="I-set"/>
    <property type="match status" value="1"/>
</dbReference>
<evidence type="ECO:0000313" key="3">
    <source>
        <dbReference type="Proteomes" id="UP000663868"/>
    </source>
</evidence>
<dbReference type="Proteomes" id="UP000663868">
    <property type="component" value="Unassembled WGS sequence"/>
</dbReference>
<dbReference type="SUPFAM" id="SSF48726">
    <property type="entry name" value="Immunoglobulin"/>
    <property type="match status" value="1"/>
</dbReference>
<gene>
    <name evidence="2" type="ORF">KXQ929_LOCUS31154</name>
</gene>
<feature type="domain" description="Ig-like" evidence="1">
    <location>
        <begin position="1"/>
        <end position="35"/>
    </location>
</feature>
<sequence length="42" mass="4618">TSWLQIQSLKRHDQGTYTCVASNALGKVEKSCTVSVEIGHEL</sequence>
<dbReference type="PROSITE" id="PS50835">
    <property type="entry name" value="IG_LIKE"/>
    <property type="match status" value="1"/>
</dbReference>